<name>A0A9W4TRF0_9ASCO</name>
<reference evidence="9" key="1">
    <citation type="submission" date="2022-12" db="EMBL/GenBank/DDBJ databases">
        <authorList>
            <person name="Brejova B."/>
        </authorList>
    </citation>
    <scope>NUCLEOTIDE SEQUENCE</scope>
</reference>
<keyword evidence="3 7" id="KW-0479">Metal-binding</keyword>
<dbReference type="Gene3D" id="3.40.50.720">
    <property type="entry name" value="NAD(P)-binding Rossmann-like Domain"/>
    <property type="match status" value="1"/>
</dbReference>
<evidence type="ECO:0000256" key="1">
    <source>
        <dbReference type="ARBA" id="ARBA00001947"/>
    </source>
</evidence>
<dbReference type="Proteomes" id="UP001152885">
    <property type="component" value="Unassembled WGS sequence"/>
</dbReference>
<dbReference type="SUPFAM" id="SSF51735">
    <property type="entry name" value="NAD(P)-binding Rossmann-fold domains"/>
    <property type="match status" value="1"/>
</dbReference>
<dbReference type="GO" id="GO:0008270">
    <property type="term" value="F:zinc ion binding"/>
    <property type="evidence" value="ECO:0007669"/>
    <property type="project" value="InterPro"/>
</dbReference>
<dbReference type="Gene3D" id="3.90.180.10">
    <property type="entry name" value="Medium-chain alcohol dehydrogenases, catalytic domain"/>
    <property type="match status" value="1"/>
</dbReference>
<comment type="similarity">
    <text evidence="2 7">Belongs to the zinc-containing alcohol dehydrogenase family.</text>
</comment>
<dbReference type="SUPFAM" id="SSF50129">
    <property type="entry name" value="GroES-like"/>
    <property type="match status" value="1"/>
</dbReference>
<dbReference type="AlphaFoldDB" id="A0A9W4TRF0"/>
<dbReference type="OrthoDB" id="3941538at2759"/>
<comment type="cofactor">
    <cofactor evidence="1 7">
        <name>Zn(2+)</name>
        <dbReference type="ChEBI" id="CHEBI:29105"/>
    </cofactor>
</comment>
<organism evidence="9 10">
    <name type="scientific">Candida verbasci</name>
    <dbReference type="NCBI Taxonomy" id="1227364"/>
    <lineage>
        <taxon>Eukaryota</taxon>
        <taxon>Fungi</taxon>
        <taxon>Dikarya</taxon>
        <taxon>Ascomycota</taxon>
        <taxon>Saccharomycotina</taxon>
        <taxon>Pichiomycetes</taxon>
        <taxon>Debaryomycetaceae</taxon>
        <taxon>Candida/Lodderomyces clade</taxon>
        <taxon>Candida</taxon>
    </lineage>
</organism>
<evidence type="ECO:0000259" key="8">
    <source>
        <dbReference type="SMART" id="SM00829"/>
    </source>
</evidence>
<protein>
    <recommendedName>
        <fullName evidence="8">Enoyl reductase (ER) domain-containing protein</fullName>
    </recommendedName>
</protein>
<evidence type="ECO:0000313" key="9">
    <source>
        <dbReference type="EMBL" id="CAI5756308.1"/>
    </source>
</evidence>
<dbReference type="CDD" id="cd05285">
    <property type="entry name" value="sorbitol_DH"/>
    <property type="match status" value="1"/>
</dbReference>
<accession>A0A9W4TRF0</accession>
<dbReference type="Pfam" id="PF00107">
    <property type="entry name" value="ADH_zinc_N"/>
    <property type="match status" value="1"/>
</dbReference>
<keyword evidence="4 7" id="KW-0862">Zinc</keyword>
<proteinExistence type="inferred from homology"/>
<feature type="domain" description="Enoyl reductase (ER)" evidence="8">
    <location>
        <begin position="9"/>
        <end position="354"/>
    </location>
</feature>
<evidence type="ECO:0000256" key="6">
    <source>
        <dbReference type="ARBA" id="ARBA00023027"/>
    </source>
</evidence>
<dbReference type="SMART" id="SM00829">
    <property type="entry name" value="PKS_ER"/>
    <property type="match status" value="1"/>
</dbReference>
<dbReference type="GO" id="GO:0006062">
    <property type="term" value="P:sorbitol catabolic process"/>
    <property type="evidence" value="ECO:0007669"/>
    <property type="project" value="TreeGrafter"/>
</dbReference>
<keyword evidence="5" id="KW-0560">Oxidoreductase</keyword>
<dbReference type="GO" id="GO:0003939">
    <property type="term" value="F:L-iditol 2-dehydrogenase (NAD+) activity"/>
    <property type="evidence" value="ECO:0007669"/>
    <property type="project" value="TreeGrafter"/>
</dbReference>
<dbReference type="PROSITE" id="PS00059">
    <property type="entry name" value="ADH_ZINC"/>
    <property type="match status" value="1"/>
</dbReference>
<dbReference type="InterPro" id="IPR045306">
    <property type="entry name" value="SDH-like"/>
</dbReference>
<evidence type="ECO:0000256" key="5">
    <source>
        <dbReference type="ARBA" id="ARBA00023002"/>
    </source>
</evidence>
<evidence type="ECO:0000313" key="10">
    <source>
        <dbReference type="Proteomes" id="UP001152885"/>
    </source>
</evidence>
<keyword evidence="6" id="KW-0520">NAD</keyword>
<dbReference type="InterPro" id="IPR013149">
    <property type="entry name" value="ADH-like_C"/>
</dbReference>
<dbReference type="Pfam" id="PF08240">
    <property type="entry name" value="ADH_N"/>
    <property type="match status" value="1"/>
</dbReference>
<dbReference type="InterPro" id="IPR020843">
    <property type="entry name" value="ER"/>
</dbReference>
<evidence type="ECO:0000256" key="3">
    <source>
        <dbReference type="ARBA" id="ARBA00022723"/>
    </source>
</evidence>
<dbReference type="InterPro" id="IPR002328">
    <property type="entry name" value="ADH_Zn_CS"/>
</dbReference>
<dbReference type="InterPro" id="IPR036291">
    <property type="entry name" value="NAD(P)-bd_dom_sf"/>
</dbReference>
<dbReference type="InterPro" id="IPR013154">
    <property type="entry name" value="ADH-like_N"/>
</dbReference>
<dbReference type="PANTHER" id="PTHR43161">
    <property type="entry name" value="SORBITOL DEHYDROGENASE"/>
    <property type="match status" value="1"/>
</dbReference>
<keyword evidence="10" id="KW-1185">Reference proteome</keyword>
<dbReference type="EMBL" id="CANTUO010000001">
    <property type="protein sequence ID" value="CAI5756308.1"/>
    <property type="molecule type" value="Genomic_DNA"/>
</dbReference>
<evidence type="ECO:0000256" key="2">
    <source>
        <dbReference type="ARBA" id="ARBA00008072"/>
    </source>
</evidence>
<dbReference type="FunFam" id="3.40.50.720:FF:000068">
    <property type="entry name" value="Sorbitol dehydrogenase"/>
    <property type="match status" value="1"/>
</dbReference>
<dbReference type="InterPro" id="IPR011032">
    <property type="entry name" value="GroES-like_sf"/>
</dbReference>
<evidence type="ECO:0000256" key="7">
    <source>
        <dbReference type="RuleBase" id="RU361277"/>
    </source>
</evidence>
<dbReference type="PANTHER" id="PTHR43161:SF9">
    <property type="entry name" value="SORBITOL DEHYDROGENASE"/>
    <property type="match status" value="1"/>
</dbReference>
<sequence length="358" mass="39244">MSNPSLVLNKIDDISFENYPIPEIVDPHDVIVEVKKTGICGSDIHYYKHGKIGHFILRKPMVLGHESSGIVSKIGSEVTSLKVGDRVAIEPGVPSRLSDAYKSGKYQLCPCMSFAATPPTDPSHENAPGTLCRYYKTPEDFLFKLPDDVSLELGAMVEPMTVGVHGIKLVDMKFGEDVMVFGGGPVGLLAASAAKVLGARNIMVVDIFDEKLKLAKDIGAATHNFNSRNGNYKDLIKAFDGIRPTVVLECSGAEPCIQMAVYALKDGGRFAQIGNAGKDVLFPIVEFSSREISLYGVFRYGYGDYKTSIEILRKNAQENIIDFEKLITHRFKWDDAIKAYDTTREGNGVVKCIIDGPE</sequence>
<evidence type="ECO:0000256" key="4">
    <source>
        <dbReference type="ARBA" id="ARBA00022833"/>
    </source>
</evidence>
<gene>
    <name evidence="9" type="ORF">CANVERA_P0824</name>
</gene>
<comment type="caution">
    <text evidence="9">The sequence shown here is derived from an EMBL/GenBank/DDBJ whole genome shotgun (WGS) entry which is preliminary data.</text>
</comment>